<evidence type="ECO:0000313" key="2">
    <source>
        <dbReference type="EMBL" id="KIC62318.1"/>
    </source>
</evidence>
<evidence type="ECO:0008006" key="4">
    <source>
        <dbReference type="Google" id="ProtNLM"/>
    </source>
</evidence>
<dbReference type="Proteomes" id="UP000031167">
    <property type="component" value="Unassembled WGS sequence"/>
</dbReference>
<feature type="transmembrane region" description="Helical" evidence="1">
    <location>
        <begin position="217"/>
        <end position="235"/>
    </location>
</feature>
<proteinExistence type="predicted"/>
<accession>A0A0B4E6R0</accession>
<name>A0A0B4E6R0_9FLAO</name>
<dbReference type="EMBL" id="JWTA01000010">
    <property type="protein sequence ID" value="KIC62318.1"/>
    <property type="molecule type" value="Genomic_DNA"/>
</dbReference>
<feature type="transmembrane region" description="Helical" evidence="1">
    <location>
        <begin position="133"/>
        <end position="158"/>
    </location>
</feature>
<feature type="transmembrane region" description="Helical" evidence="1">
    <location>
        <begin position="285"/>
        <end position="303"/>
    </location>
</feature>
<organism evidence="2 3">
    <name type="scientific">Chryseobacterium taiwanense</name>
    <dbReference type="NCBI Taxonomy" id="363331"/>
    <lineage>
        <taxon>Bacteria</taxon>
        <taxon>Pseudomonadati</taxon>
        <taxon>Bacteroidota</taxon>
        <taxon>Flavobacteriia</taxon>
        <taxon>Flavobacteriales</taxon>
        <taxon>Weeksellaceae</taxon>
        <taxon>Chryseobacterium group</taxon>
        <taxon>Chryseobacterium</taxon>
    </lineage>
</organism>
<reference evidence="2 3" key="1">
    <citation type="submission" date="2014-12" db="EMBL/GenBank/DDBJ databases">
        <title>Genome sequencing of Chryseobacterium taiwanense TPW19.</title>
        <authorList>
            <person name="Tan P.W."/>
            <person name="Chan K.-G."/>
        </authorList>
    </citation>
    <scope>NUCLEOTIDE SEQUENCE [LARGE SCALE GENOMIC DNA]</scope>
    <source>
        <strain evidence="2 3">TPW19</strain>
    </source>
</reference>
<feature type="transmembrane region" description="Helical" evidence="1">
    <location>
        <begin position="255"/>
        <end position="273"/>
    </location>
</feature>
<sequence length="330" mass="38286">MQKLFDEKINDVLFVIIFPFLLLFIAYYGFESSYVDMKKWEKAPDFMFSSVYAYRVIPNYLSVHVTEILTEIMKGFPVLKAFLLKHGSLFYHGVFVVNSLFFVLSSIILHLIFKLSPADFFQDIKIRRLVHLLAVFFIVITQYVPTNCDVVAVFFYLYGILLTLKYFHYKKYSVFLGLLVLIFISTFVRETACLNIAFFAALFVNIEKFDLTYGKEIAFLVIAFVLPYLGLKFFIPQNVSFAEGIYVLKNFTSPFNLLGLCFGVLGLYFTFSLCSSDQQIILKKYILFSSPYLLMIALVGLFWETRLFIPLLLTGFVIASHEFKKYKTTS</sequence>
<evidence type="ECO:0000256" key="1">
    <source>
        <dbReference type="SAM" id="Phobius"/>
    </source>
</evidence>
<dbReference type="OrthoDB" id="1274296at2"/>
<keyword evidence="3" id="KW-1185">Reference proteome</keyword>
<evidence type="ECO:0000313" key="3">
    <source>
        <dbReference type="Proteomes" id="UP000031167"/>
    </source>
</evidence>
<dbReference type="STRING" id="363331.RM51_12320"/>
<keyword evidence="1" id="KW-0472">Membrane</keyword>
<feature type="transmembrane region" description="Helical" evidence="1">
    <location>
        <begin position="12"/>
        <end position="30"/>
    </location>
</feature>
<feature type="transmembrane region" description="Helical" evidence="1">
    <location>
        <begin position="178"/>
        <end position="205"/>
    </location>
</feature>
<gene>
    <name evidence="2" type="ORF">RM51_12320</name>
</gene>
<dbReference type="AlphaFoldDB" id="A0A0B4E6R0"/>
<feature type="transmembrane region" description="Helical" evidence="1">
    <location>
        <begin position="89"/>
        <end position="113"/>
    </location>
</feature>
<dbReference type="RefSeq" id="WP_039369843.1">
    <property type="nucleotide sequence ID" value="NZ_JWTA01000010.1"/>
</dbReference>
<protein>
    <recommendedName>
        <fullName evidence="4">Glycosyltransferase RgtA/B/C/D-like domain-containing protein</fullName>
    </recommendedName>
</protein>
<keyword evidence="1" id="KW-0812">Transmembrane</keyword>
<comment type="caution">
    <text evidence="2">The sequence shown here is derived from an EMBL/GenBank/DDBJ whole genome shotgun (WGS) entry which is preliminary data.</text>
</comment>
<keyword evidence="1" id="KW-1133">Transmembrane helix</keyword>